<comment type="caution">
    <text evidence="2">The sequence shown here is derived from an EMBL/GenBank/DDBJ whole genome shotgun (WGS) entry which is preliminary data.</text>
</comment>
<dbReference type="Proteomes" id="UP000318422">
    <property type="component" value="Unassembled WGS sequence"/>
</dbReference>
<feature type="region of interest" description="Disordered" evidence="1">
    <location>
        <begin position="56"/>
        <end position="85"/>
    </location>
</feature>
<accession>A0A4Y4CY32</accession>
<proteinExistence type="predicted"/>
<dbReference type="EMBL" id="BJNV01000061">
    <property type="protein sequence ID" value="GEC97012.1"/>
    <property type="molecule type" value="Genomic_DNA"/>
</dbReference>
<sequence>MGRSTRRTRCAPPPAGSAEQPRALLLLELSDLTADHRLRNIENGFHLRELAQLDDLGEDPPCEFQDQQHGDDDLSASGVPKRASAGSNPLKVIGRMFLFRELG</sequence>
<gene>
    <name evidence="2" type="ORF">ZRA01_30850</name>
</gene>
<organism evidence="2 3">
    <name type="scientific">Zoogloea ramigera</name>
    <dbReference type="NCBI Taxonomy" id="350"/>
    <lineage>
        <taxon>Bacteria</taxon>
        <taxon>Pseudomonadati</taxon>
        <taxon>Pseudomonadota</taxon>
        <taxon>Betaproteobacteria</taxon>
        <taxon>Rhodocyclales</taxon>
        <taxon>Zoogloeaceae</taxon>
        <taxon>Zoogloea</taxon>
    </lineage>
</organism>
<reference evidence="2 3" key="1">
    <citation type="submission" date="2019-06" db="EMBL/GenBank/DDBJ databases">
        <title>Whole genome shotgun sequence of Zoogloea ramigera NBRC 15342.</title>
        <authorList>
            <person name="Hosoyama A."/>
            <person name="Uohara A."/>
            <person name="Ohji S."/>
            <person name="Ichikawa N."/>
        </authorList>
    </citation>
    <scope>NUCLEOTIDE SEQUENCE [LARGE SCALE GENOMIC DNA]</scope>
    <source>
        <strain evidence="2 3">NBRC 15342</strain>
    </source>
</reference>
<protein>
    <submittedName>
        <fullName evidence="2">Uncharacterized protein</fullName>
    </submittedName>
</protein>
<dbReference type="AlphaFoldDB" id="A0A4Y4CY32"/>
<evidence type="ECO:0000256" key="1">
    <source>
        <dbReference type="SAM" id="MobiDB-lite"/>
    </source>
</evidence>
<name>A0A4Y4CY32_ZOORA</name>
<keyword evidence="3" id="KW-1185">Reference proteome</keyword>
<evidence type="ECO:0000313" key="3">
    <source>
        <dbReference type="Proteomes" id="UP000318422"/>
    </source>
</evidence>
<evidence type="ECO:0000313" key="2">
    <source>
        <dbReference type="EMBL" id="GEC97012.1"/>
    </source>
</evidence>